<comment type="caution">
    <text evidence="3">The sequence shown here is derived from an EMBL/GenBank/DDBJ whole genome shotgun (WGS) entry which is preliminary data.</text>
</comment>
<evidence type="ECO:0000313" key="3">
    <source>
        <dbReference type="EMBL" id="RCW80552.1"/>
    </source>
</evidence>
<name>A0A368YJY4_9HYPH</name>
<dbReference type="Proteomes" id="UP000253324">
    <property type="component" value="Unassembled WGS sequence"/>
</dbReference>
<feature type="region of interest" description="Disordered" evidence="2">
    <location>
        <begin position="100"/>
        <end position="208"/>
    </location>
</feature>
<dbReference type="SUPFAM" id="SSF48452">
    <property type="entry name" value="TPR-like"/>
    <property type="match status" value="1"/>
</dbReference>
<sequence precursor="true">MNKRLKRMVLAMTVLPFLATGVGHASSVEDGFPSLTPKATIMTNDAPVLMAQAGDPRVSQLEEQIRQLTGKIEELNFQILQMQEQMRKVQEDNEFRFQELEKGKRSDAGGKSDRSVASVTPSRKTGEASTDASTNSTAPTINSLPDTTDSAAIDPQTDASGSPQLGEPPRPLGQIEFDANGNVIGGSRNDAPAGPSSDNTTVAALPDTDDPKVLYSQAYQLFLSGDYKSAEAAFRSHVDRFPKDPADPDARYWLGESLYSQGRFQEAASVFLDNHKQFPDAKKSPENLLKLGMTLAKMQDHEVACATFASVNSRYPNISAAIKERVKNERAANKC</sequence>
<feature type="signal peptide" evidence="1">
    <location>
        <begin position="1"/>
        <end position="25"/>
    </location>
</feature>
<comment type="subcellular location">
    <subcellularLocation>
        <location evidence="1">Periplasm</location>
    </subcellularLocation>
</comment>
<dbReference type="GO" id="GO:0030288">
    <property type="term" value="C:outer membrane-bounded periplasmic space"/>
    <property type="evidence" value="ECO:0007669"/>
    <property type="project" value="UniProtKB-UniRule"/>
</dbReference>
<keyword evidence="4" id="KW-1185">Reference proteome</keyword>
<dbReference type="InterPro" id="IPR019734">
    <property type="entry name" value="TPR_rpt"/>
</dbReference>
<reference evidence="3 4" key="1">
    <citation type="submission" date="2018-07" db="EMBL/GenBank/DDBJ databases">
        <title>Genomic Encyclopedia of Type Strains, Phase III (KMG-III): the genomes of soil and plant-associated and newly described type strains.</title>
        <authorList>
            <person name="Whitman W."/>
        </authorList>
    </citation>
    <scope>NUCLEOTIDE SEQUENCE [LARGE SCALE GENOMIC DNA]</scope>
    <source>
        <strain evidence="3 4">31-25a</strain>
    </source>
</reference>
<keyword evidence="1" id="KW-0175">Coiled coil</keyword>
<dbReference type="HAMAP" id="MF_02066">
    <property type="entry name" value="CpoB"/>
    <property type="match status" value="1"/>
</dbReference>
<dbReference type="GO" id="GO:0043093">
    <property type="term" value="P:FtsZ-dependent cytokinesis"/>
    <property type="evidence" value="ECO:0007669"/>
    <property type="project" value="UniProtKB-UniRule"/>
</dbReference>
<evidence type="ECO:0000313" key="4">
    <source>
        <dbReference type="Proteomes" id="UP000253324"/>
    </source>
</evidence>
<organism evidence="3 4">
    <name type="scientific">Phyllobacterium bourgognense</name>
    <dbReference type="NCBI Taxonomy" id="314236"/>
    <lineage>
        <taxon>Bacteria</taxon>
        <taxon>Pseudomonadati</taxon>
        <taxon>Pseudomonadota</taxon>
        <taxon>Alphaproteobacteria</taxon>
        <taxon>Hyphomicrobiales</taxon>
        <taxon>Phyllobacteriaceae</taxon>
        <taxon>Phyllobacterium</taxon>
    </lineage>
</organism>
<proteinExistence type="inferred from homology"/>
<dbReference type="Pfam" id="PF13174">
    <property type="entry name" value="TPR_6"/>
    <property type="match status" value="1"/>
</dbReference>
<dbReference type="InterPro" id="IPR034706">
    <property type="entry name" value="CpoB"/>
</dbReference>
<accession>A0A368YJY4</accession>
<keyword evidence="1" id="KW-0132">Cell division</keyword>
<keyword evidence="1" id="KW-0131">Cell cycle</keyword>
<feature type="chain" id="PRO_5017094891" description="Cell division coordinator CpoB" evidence="1">
    <location>
        <begin position="26"/>
        <end position="335"/>
    </location>
</feature>
<keyword evidence="1" id="KW-0574">Periplasm</keyword>
<dbReference type="RefSeq" id="WP_114431572.1">
    <property type="nucleotide sequence ID" value="NZ_QPJM01000013.1"/>
</dbReference>
<dbReference type="EMBL" id="QPJM01000013">
    <property type="protein sequence ID" value="RCW80552.1"/>
    <property type="molecule type" value="Genomic_DNA"/>
</dbReference>
<evidence type="ECO:0000256" key="2">
    <source>
        <dbReference type="SAM" id="MobiDB-lite"/>
    </source>
</evidence>
<protein>
    <recommendedName>
        <fullName evidence="1">Cell division coordinator CpoB</fullName>
    </recommendedName>
</protein>
<keyword evidence="1" id="KW-0732">Signal</keyword>
<dbReference type="Gene3D" id="1.25.40.10">
    <property type="entry name" value="Tetratricopeptide repeat domain"/>
    <property type="match status" value="1"/>
</dbReference>
<dbReference type="NCBIfam" id="TIGR02795">
    <property type="entry name" value="tol_pal_ybgF"/>
    <property type="match status" value="1"/>
</dbReference>
<dbReference type="Pfam" id="PF13432">
    <property type="entry name" value="TPR_16"/>
    <property type="match status" value="1"/>
</dbReference>
<gene>
    <name evidence="1" type="primary">cpoB</name>
    <name evidence="3" type="ORF">C7476_11321</name>
</gene>
<dbReference type="InterPro" id="IPR014162">
    <property type="entry name" value="CpoB_C"/>
</dbReference>
<feature type="coiled-coil region" evidence="1">
    <location>
        <begin position="58"/>
        <end position="92"/>
    </location>
</feature>
<feature type="compositionally biased region" description="Polar residues" evidence="2">
    <location>
        <begin position="115"/>
        <end position="150"/>
    </location>
</feature>
<comment type="similarity">
    <text evidence="1">Belongs to the CpoB family.</text>
</comment>
<dbReference type="OrthoDB" id="7185608at2"/>
<feature type="compositionally biased region" description="Basic and acidic residues" evidence="2">
    <location>
        <begin position="100"/>
        <end position="114"/>
    </location>
</feature>
<evidence type="ECO:0000256" key="1">
    <source>
        <dbReference type="HAMAP-Rule" id="MF_02066"/>
    </source>
</evidence>
<dbReference type="AlphaFoldDB" id="A0A368YJY4"/>
<dbReference type="InterPro" id="IPR011990">
    <property type="entry name" value="TPR-like_helical_dom_sf"/>
</dbReference>
<comment type="function">
    <text evidence="1">Mediates coordination of peptidoglycan synthesis and outer membrane constriction during cell division.</text>
</comment>